<dbReference type="AlphaFoldDB" id="A0A383Z6F0"/>
<organism evidence="2 3">
    <name type="scientific">Balaenoptera acutorostrata</name>
    <name type="common">Common minke whale</name>
    <name type="synonym">Balaena rostrata</name>
    <dbReference type="NCBI Taxonomy" id="9767"/>
    <lineage>
        <taxon>Eukaryota</taxon>
        <taxon>Metazoa</taxon>
        <taxon>Chordata</taxon>
        <taxon>Craniata</taxon>
        <taxon>Vertebrata</taxon>
        <taxon>Euteleostomi</taxon>
        <taxon>Mammalia</taxon>
        <taxon>Eutheria</taxon>
        <taxon>Laurasiatheria</taxon>
        <taxon>Artiodactyla</taxon>
        <taxon>Whippomorpha</taxon>
        <taxon>Cetacea</taxon>
        <taxon>Mysticeti</taxon>
        <taxon>Balaenopteridae</taxon>
        <taxon>Balaenoptera</taxon>
    </lineage>
</organism>
<dbReference type="STRING" id="310752.A0A383Z6F0"/>
<name>A0A383Z6F0_BALAC</name>
<dbReference type="InterPro" id="IPR018903">
    <property type="entry name" value="PRR23"/>
</dbReference>
<dbReference type="Pfam" id="PF10630">
    <property type="entry name" value="DUF2476"/>
    <property type="match status" value="1"/>
</dbReference>
<dbReference type="Proteomes" id="UP001652580">
    <property type="component" value="Chromosome 4"/>
</dbReference>
<accession>A0A383Z6F0</accession>
<comment type="similarity">
    <text evidence="1">Belongs to the PRR23 family.</text>
</comment>
<evidence type="ECO:0000313" key="3">
    <source>
        <dbReference type="RefSeq" id="XP_007170444.1"/>
    </source>
</evidence>
<dbReference type="PANTHER" id="PTHR31813:SF19">
    <property type="entry name" value="PROLINE RICH 23C"/>
    <property type="match status" value="1"/>
</dbReference>
<dbReference type="GeneID" id="103003994"/>
<gene>
    <name evidence="3" type="primary">LOC103003994</name>
</gene>
<dbReference type="KEGG" id="bacu:103003994"/>
<evidence type="ECO:0000313" key="2">
    <source>
        <dbReference type="Proteomes" id="UP001652580"/>
    </source>
</evidence>
<evidence type="ECO:0000256" key="1">
    <source>
        <dbReference type="ARBA" id="ARBA00009113"/>
    </source>
</evidence>
<sequence length="211" mass="22309">MPESPAVSTLTSVLVLPAGCALHLPLDHVEVLLEAEPTSMRQVSLRDHILLLVHEALLGSGVEVPWVQGLERAALLGAPGEYMALEPRFLCAAVPEMACQEEAKEEDADADADTEFLPPGMDAEAGCDAGLRSPAEGCQTPVCRALSQSPGLGCPTPVQRDALLTTTTTWTCTFRSPSPTHHSNLYLPPFVRVPTSAPNALTVHVARSGDA</sequence>
<proteinExistence type="inferred from homology"/>
<protein>
    <submittedName>
        <fullName evidence="3">Proline-rich protein 23A-like</fullName>
    </submittedName>
</protein>
<dbReference type="RefSeq" id="XP_007170444.1">
    <property type="nucleotide sequence ID" value="XM_007170382.1"/>
</dbReference>
<dbReference type="InParanoid" id="A0A383Z6F0"/>
<dbReference type="PANTHER" id="PTHR31813">
    <property type="entry name" value="PROLINE-RICH PROTEIN 23B"/>
    <property type="match status" value="1"/>
</dbReference>
<reference evidence="3" key="1">
    <citation type="submission" date="2025-08" db="UniProtKB">
        <authorList>
            <consortium name="RefSeq"/>
        </authorList>
    </citation>
    <scope>IDENTIFICATION</scope>
</reference>
<keyword evidence="2" id="KW-1185">Reference proteome</keyword>